<evidence type="ECO:0000313" key="3">
    <source>
        <dbReference type="Proteomes" id="UP001223520"/>
    </source>
</evidence>
<dbReference type="PROSITE" id="PS01162">
    <property type="entry name" value="QOR_ZETA_CRYSTAL"/>
    <property type="match status" value="1"/>
</dbReference>
<dbReference type="SUPFAM" id="SSF51735">
    <property type="entry name" value="NAD(P)-binding Rossmann-fold domains"/>
    <property type="match status" value="1"/>
</dbReference>
<dbReference type="KEGG" id="hbq:QI031_04255"/>
<dbReference type="InterPro" id="IPR036291">
    <property type="entry name" value="NAD(P)-bd_dom_sf"/>
</dbReference>
<dbReference type="Pfam" id="PF08240">
    <property type="entry name" value="ADH_N"/>
    <property type="match status" value="1"/>
</dbReference>
<dbReference type="RefSeq" id="WP_281483971.1">
    <property type="nucleotide sequence ID" value="NZ_CP124543.1"/>
</dbReference>
<accession>A0AAJ6PAG6</accession>
<dbReference type="PANTHER" id="PTHR44013">
    <property type="entry name" value="ZINC-TYPE ALCOHOL DEHYDROGENASE-LIKE PROTEIN C16A3.02C"/>
    <property type="match status" value="1"/>
</dbReference>
<dbReference type="AlphaFoldDB" id="A0AAJ6PAG6"/>
<proteinExistence type="predicted"/>
<dbReference type="CDD" id="cd08267">
    <property type="entry name" value="MDR1"/>
    <property type="match status" value="1"/>
</dbReference>
<dbReference type="SMART" id="SM00829">
    <property type="entry name" value="PKS_ER"/>
    <property type="match status" value="1"/>
</dbReference>
<gene>
    <name evidence="2" type="ORF">QI031_04255</name>
</gene>
<dbReference type="Proteomes" id="UP001223520">
    <property type="component" value="Chromosome"/>
</dbReference>
<organism evidence="2 3">
    <name type="scientific">Halotia branconii CENA392</name>
    <dbReference type="NCBI Taxonomy" id="1539056"/>
    <lineage>
        <taxon>Bacteria</taxon>
        <taxon>Bacillati</taxon>
        <taxon>Cyanobacteriota</taxon>
        <taxon>Cyanophyceae</taxon>
        <taxon>Nostocales</taxon>
        <taxon>Nodulariaceae</taxon>
        <taxon>Halotia</taxon>
    </lineage>
</organism>
<protein>
    <submittedName>
        <fullName evidence="2">NAD(P)-dependent alcohol dehydrogenase</fullName>
    </submittedName>
</protein>
<name>A0AAJ6PAG6_9CYAN</name>
<keyword evidence="3" id="KW-1185">Reference proteome</keyword>
<evidence type="ECO:0000313" key="2">
    <source>
        <dbReference type="EMBL" id="WGV26727.1"/>
    </source>
</evidence>
<dbReference type="PANTHER" id="PTHR44013:SF1">
    <property type="entry name" value="ZINC-TYPE ALCOHOL DEHYDROGENASE-LIKE PROTEIN C16A3.02C"/>
    <property type="match status" value="1"/>
</dbReference>
<dbReference type="GO" id="GO:0008270">
    <property type="term" value="F:zinc ion binding"/>
    <property type="evidence" value="ECO:0007669"/>
    <property type="project" value="InterPro"/>
</dbReference>
<dbReference type="InterPro" id="IPR013154">
    <property type="entry name" value="ADH-like_N"/>
</dbReference>
<sequence length="314" mass="33697">MKAAVIHRYGSPEVLQYEDVEQPQVKSHQLLVKIHATSVNPIDWKTRQGALKLITGNKFPKILGFDISGEVMAVGANVTRFSPGDAVYGSTIFPGGSYAEFAAVPEKIVALKPTNLTHEEAATIPLAGLTALQALRDQGNIQSGQTVLINGASGGVGIFAVQIAKALGTEVTGVCSTKNLDVVKSLGADRVIDYTQEDFTEDTAQYDIIFDAVGKRSLSNCKRVLKPNGIYITTLPTPEVLVQSVLTAFLPGKKAKFLFEQPNTQDLIYLKELIEAGKIRTVIDRTYPLQELAAAHAYSASERAVGKIAIAVAS</sequence>
<dbReference type="SUPFAM" id="SSF50129">
    <property type="entry name" value="GroES-like"/>
    <property type="match status" value="1"/>
</dbReference>
<dbReference type="InterPro" id="IPR002364">
    <property type="entry name" value="Quin_OxRdtase/zeta-crystal_CS"/>
</dbReference>
<dbReference type="Gene3D" id="3.90.180.10">
    <property type="entry name" value="Medium-chain alcohol dehydrogenases, catalytic domain"/>
    <property type="match status" value="1"/>
</dbReference>
<feature type="domain" description="Enoyl reductase (ER)" evidence="1">
    <location>
        <begin position="10"/>
        <end position="310"/>
    </location>
</feature>
<dbReference type="Pfam" id="PF13602">
    <property type="entry name" value="ADH_zinc_N_2"/>
    <property type="match status" value="1"/>
</dbReference>
<dbReference type="GO" id="GO:0016491">
    <property type="term" value="F:oxidoreductase activity"/>
    <property type="evidence" value="ECO:0007669"/>
    <property type="project" value="InterPro"/>
</dbReference>
<dbReference type="InterPro" id="IPR052733">
    <property type="entry name" value="Chloroplast_QOR"/>
</dbReference>
<dbReference type="EMBL" id="CP124543">
    <property type="protein sequence ID" value="WGV26727.1"/>
    <property type="molecule type" value="Genomic_DNA"/>
</dbReference>
<reference evidence="2 3" key="1">
    <citation type="journal article" date="2023" name="Limnol Oceanogr Lett">
        <title>Environmental adaptations by the intertidal Antarctic cyanobacterium Halotia branconii CENA392 as revealed using long-read genome sequencing.</title>
        <authorList>
            <person name="Dextro R.B."/>
            <person name="Delbaje E."/>
            <person name="Freitas P.N.N."/>
            <person name="Geraldes V."/>
            <person name="Pinto E."/>
            <person name="Long P.F."/>
            <person name="Fiore M.F."/>
        </authorList>
    </citation>
    <scope>NUCLEOTIDE SEQUENCE [LARGE SCALE GENOMIC DNA]</scope>
    <source>
        <strain evidence="2 3">CENA392</strain>
    </source>
</reference>
<dbReference type="InterPro" id="IPR011032">
    <property type="entry name" value="GroES-like_sf"/>
</dbReference>
<dbReference type="InterPro" id="IPR020843">
    <property type="entry name" value="ER"/>
</dbReference>
<dbReference type="Gene3D" id="3.40.50.720">
    <property type="entry name" value="NAD(P)-binding Rossmann-like Domain"/>
    <property type="match status" value="1"/>
</dbReference>
<evidence type="ECO:0000259" key="1">
    <source>
        <dbReference type="SMART" id="SM00829"/>
    </source>
</evidence>